<feature type="domain" description="Initiator Rep protein WH1" evidence="2">
    <location>
        <begin position="17"/>
        <end position="159"/>
    </location>
</feature>
<evidence type="ECO:0000313" key="4">
    <source>
        <dbReference type="Proteomes" id="UP001500567"/>
    </source>
</evidence>
<dbReference type="RefSeq" id="WP_345075184.1">
    <property type="nucleotide sequence ID" value="NZ_BAABDJ010000049.1"/>
</dbReference>
<evidence type="ECO:0000256" key="1">
    <source>
        <dbReference type="ARBA" id="ARBA00038283"/>
    </source>
</evidence>
<dbReference type="EMBL" id="BAABDJ010000049">
    <property type="protein sequence ID" value="GAA4020265.1"/>
    <property type="molecule type" value="Genomic_DNA"/>
</dbReference>
<dbReference type="InterPro" id="IPR000525">
    <property type="entry name" value="Initiator_Rep_WH1"/>
</dbReference>
<dbReference type="InterPro" id="IPR036388">
    <property type="entry name" value="WH-like_DNA-bd_sf"/>
</dbReference>
<organism evidence="3 4">
    <name type="scientific">Hymenobacter fastidiosus</name>
    <dbReference type="NCBI Taxonomy" id="486264"/>
    <lineage>
        <taxon>Bacteria</taxon>
        <taxon>Pseudomonadati</taxon>
        <taxon>Bacteroidota</taxon>
        <taxon>Cytophagia</taxon>
        <taxon>Cytophagales</taxon>
        <taxon>Hymenobacteraceae</taxon>
        <taxon>Hymenobacter</taxon>
    </lineage>
</organism>
<protein>
    <recommendedName>
        <fullName evidence="2">Initiator Rep protein WH1 domain-containing protein</fullName>
    </recommendedName>
</protein>
<dbReference type="SUPFAM" id="SSF46785">
    <property type="entry name" value="Winged helix' DNA-binding domain"/>
    <property type="match status" value="2"/>
</dbReference>
<dbReference type="Gene3D" id="1.10.10.10">
    <property type="entry name" value="Winged helix-like DNA-binding domain superfamily/Winged helix DNA-binding domain"/>
    <property type="match status" value="2"/>
</dbReference>
<name>A0ABP7T384_9BACT</name>
<dbReference type="InterPro" id="IPR036390">
    <property type="entry name" value="WH_DNA-bd_sf"/>
</dbReference>
<proteinExistence type="inferred from homology"/>
<evidence type="ECO:0000259" key="2">
    <source>
        <dbReference type="Pfam" id="PF01051"/>
    </source>
</evidence>
<dbReference type="Pfam" id="PF01051">
    <property type="entry name" value="Rep3_N"/>
    <property type="match status" value="1"/>
</dbReference>
<reference evidence="4" key="1">
    <citation type="journal article" date="2019" name="Int. J. Syst. Evol. Microbiol.">
        <title>The Global Catalogue of Microorganisms (GCM) 10K type strain sequencing project: providing services to taxonomists for standard genome sequencing and annotation.</title>
        <authorList>
            <consortium name="The Broad Institute Genomics Platform"/>
            <consortium name="The Broad Institute Genome Sequencing Center for Infectious Disease"/>
            <person name="Wu L."/>
            <person name="Ma J."/>
        </authorList>
    </citation>
    <scope>NUCLEOTIDE SEQUENCE [LARGE SCALE GENOMIC DNA]</scope>
    <source>
        <strain evidence="4">JCM 17224</strain>
    </source>
</reference>
<sequence length="345" mass="39645">MSDEITPFHSNINPLAYQANALVRSPLKFTHVEARIFALALGTIHARHTELPPISIDVRDVVTSKPGGSLYAAVKEAAQGLMKKRVEIETMVNGEIKFVGYNLIDTLGYDTKTGMLTGAFAKGIEPFLLQLQEKFTRVEIQTLLSLKSAHSHRLYWLLKSWEKPQGKIKLEVEKMRQLMLAEDADKMYPTFAEFKRNVLKPALQEFQELDPAWEVEMREIKQRKWVTELEFIIPVHRIKKAETAEETSKSPKAKLTLEEMGVFKEWLRNKYEPLVTTYDRLRADYEVTEPQARAIVKAVHNEADYLKLTKVLHQVKLDVVNKVPIKKLGAYTVQRLKEALEVYAK</sequence>
<comment type="caution">
    <text evidence="3">The sequence shown here is derived from an EMBL/GenBank/DDBJ whole genome shotgun (WGS) entry which is preliminary data.</text>
</comment>
<keyword evidence="4" id="KW-1185">Reference proteome</keyword>
<accession>A0ABP7T384</accession>
<evidence type="ECO:0000313" key="3">
    <source>
        <dbReference type="EMBL" id="GAA4020265.1"/>
    </source>
</evidence>
<dbReference type="Proteomes" id="UP001500567">
    <property type="component" value="Unassembled WGS sequence"/>
</dbReference>
<dbReference type="Pfam" id="PF21205">
    <property type="entry name" value="Rep3_C"/>
    <property type="match status" value="1"/>
</dbReference>
<gene>
    <name evidence="3" type="ORF">GCM10022408_37750</name>
</gene>
<comment type="similarity">
    <text evidence="1">Belongs to the initiator RepB protein family.</text>
</comment>